<dbReference type="Proteomes" id="UP000199167">
    <property type="component" value="Unassembled WGS sequence"/>
</dbReference>
<dbReference type="EMBL" id="FOIZ01000001">
    <property type="protein sequence ID" value="SEW28063.1"/>
    <property type="molecule type" value="Genomic_DNA"/>
</dbReference>
<dbReference type="InterPro" id="IPR022496">
    <property type="entry name" value="T6A_TsaB"/>
</dbReference>
<evidence type="ECO:0000259" key="1">
    <source>
        <dbReference type="Pfam" id="PF00814"/>
    </source>
</evidence>
<reference evidence="2 3" key="1">
    <citation type="submission" date="2016-10" db="EMBL/GenBank/DDBJ databases">
        <authorList>
            <person name="de Groot N.N."/>
        </authorList>
    </citation>
    <scope>NUCLEOTIDE SEQUENCE [LARGE SCALE GENOMIC DNA]</scope>
    <source>
        <strain evidence="2 3">DSM 17925</strain>
    </source>
</reference>
<feature type="domain" description="Gcp-like" evidence="1">
    <location>
        <begin position="33"/>
        <end position="100"/>
    </location>
</feature>
<dbReference type="SUPFAM" id="SSF53067">
    <property type="entry name" value="Actin-like ATPase domain"/>
    <property type="match status" value="1"/>
</dbReference>
<dbReference type="Pfam" id="PF00814">
    <property type="entry name" value="TsaD"/>
    <property type="match status" value="1"/>
</dbReference>
<dbReference type="STRING" id="364200.SAMN04488515_2002"/>
<accession>A0A1I0QLU9</accession>
<gene>
    <name evidence="2" type="ORF">SAMN04488515_2002</name>
</gene>
<dbReference type="Gene3D" id="3.30.420.40">
    <property type="match status" value="1"/>
</dbReference>
<proteinExistence type="predicted"/>
<dbReference type="AlphaFoldDB" id="A0A1I0QLU9"/>
<evidence type="ECO:0000313" key="3">
    <source>
        <dbReference type="Proteomes" id="UP000199167"/>
    </source>
</evidence>
<dbReference type="InterPro" id="IPR000905">
    <property type="entry name" value="Gcp-like_dom"/>
</dbReference>
<name>A0A1I0QLU9_9RHOB</name>
<organism evidence="2 3">
    <name type="scientific">Cognatiyoonia koreensis</name>
    <dbReference type="NCBI Taxonomy" id="364200"/>
    <lineage>
        <taxon>Bacteria</taxon>
        <taxon>Pseudomonadati</taxon>
        <taxon>Pseudomonadota</taxon>
        <taxon>Alphaproteobacteria</taxon>
        <taxon>Rhodobacterales</taxon>
        <taxon>Paracoccaceae</taxon>
        <taxon>Cognatiyoonia</taxon>
    </lineage>
</organism>
<protein>
    <submittedName>
        <fullName evidence="2">tRNA threonylcarbamoyl adenosine modification protein YeaZ</fullName>
    </submittedName>
</protein>
<keyword evidence="3" id="KW-1185">Reference proteome</keyword>
<evidence type="ECO:0000313" key="2">
    <source>
        <dbReference type="EMBL" id="SEW28063.1"/>
    </source>
</evidence>
<dbReference type="GO" id="GO:0002949">
    <property type="term" value="P:tRNA threonylcarbamoyladenosine modification"/>
    <property type="evidence" value="ECO:0007669"/>
    <property type="project" value="InterPro"/>
</dbReference>
<dbReference type="InterPro" id="IPR043129">
    <property type="entry name" value="ATPase_NBD"/>
</dbReference>
<dbReference type="RefSeq" id="WP_089993388.1">
    <property type="nucleotide sequence ID" value="NZ_FOIZ01000001.1"/>
</dbReference>
<sequence>MTPPVILAFDTAGPHCAAALWRDGHVIGSRHEEMKRGQAERLMVLIEELLGENQITWADIGLVAVGIGPGNFTGIRISVAAARGIGLGCGIPVMGVSQFEVSRGPDSPNLRDASVASVPGPRDSAYVQEFCDGKPAGPPTISENCMSLVAAHAPAPTIAQIAAQRWAAGETTPDRPAPLYVRAADAAPPRDLAPVILS</sequence>
<dbReference type="OrthoDB" id="9809995at2"/>
<dbReference type="NCBIfam" id="TIGR03725">
    <property type="entry name" value="T6A_YeaZ"/>
    <property type="match status" value="1"/>
</dbReference>